<name>A0A5N5HYA6_9ROSA</name>
<dbReference type="PROSITE" id="PS00108">
    <property type="entry name" value="PROTEIN_KINASE_ST"/>
    <property type="match status" value="1"/>
</dbReference>
<reference evidence="3 4" key="1">
    <citation type="submission" date="2019-09" db="EMBL/GenBank/DDBJ databases">
        <authorList>
            <person name="Ou C."/>
        </authorList>
    </citation>
    <scope>NUCLEOTIDE SEQUENCE [LARGE SCALE GENOMIC DNA]</scope>
    <source>
        <strain evidence="3">S2</strain>
        <tissue evidence="3">Leaf</tissue>
    </source>
</reference>
<feature type="compositionally biased region" description="Low complexity" evidence="1">
    <location>
        <begin position="21"/>
        <end position="31"/>
    </location>
</feature>
<feature type="compositionally biased region" description="Polar residues" evidence="1">
    <location>
        <begin position="324"/>
        <end position="336"/>
    </location>
</feature>
<comment type="caution">
    <text evidence="3">The sequence shown here is derived from an EMBL/GenBank/DDBJ whole genome shotgun (WGS) entry which is preliminary data.</text>
</comment>
<dbReference type="GO" id="GO:0004672">
    <property type="term" value="F:protein kinase activity"/>
    <property type="evidence" value="ECO:0007669"/>
    <property type="project" value="InterPro"/>
</dbReference>
<dbReference type="InterPro" id="IPR011009">
    <property type="entry name" value="Kinase-like_dom_sf"/>
</dbReference>
<dbReference type="OrthoDB" id="4062651at2759"/>
<sequence>MGSCLSSRIKADSPHHNGLHSNSKVSSVSVTSTPRTEDEILQSCNLKSFAFNELKTATRNFRPDSMVGEGGFGSVYKGWVDENSLQLPSPTEINYLGQLHHENLVRLVGYCLEDDHRILVYEFMPRGSLDNHLFRRASYFQPLSWNLRMKIAFGAAKGLAFLHSDAAKVIYRDFKTANILLDSTYNAKLSDFGLAKDGPAGDKSHVSTRVMGTYGYAAPEYMSTGHLTARSDVYSFGVVMLELLSGRRAVDKNRPSGEHNLVEWAKPYLASKRKVTQIFDGRIEGQYSLDEALRAVNLAIRCLAVEPRVRPTMDDVVKALEQLQEPSDSEGSGISQNEHRPNPHAHSNHAPKHRRHSINGVNNAATPHRPRASASPIPA</sequence>
<evidence type="ECO:0000259" key="2">
    <source>
        <dbReference type="PROSITE" id="PS50011"/>
    </source>
</evidence>
<keyword evidence="3" id="KW-0808">Transferase</keyword>
<feature type="domain" description="Protein kinase" evidence="2">
    <location>
        <begin position="61"/>
        <end position="323"/>
    </location>
</feature>
<dbReference type="Pfam" id="PF00069">
    <property type="entry name" value="Pkinase"/>
    <property type="match status" value="1"/>
</dbReference>
<keyword evidence="4" id="KW-1185">Reference proteome</keyword>
<dbReference type="EMBL" id="SMOL01000136">
    <property type="protein sequence ID" value="KAB2631837.1"/>
    <property type="molecule type" value="Genomic_DNA"/>
</dbReference>
<evidence type="ECO:0000313" key="4">
    <source>
        <dbReference type="Proteomes" id="UP000327157"/>
    </source>
</evidence>
<proteinExistence type="predicted"/>
<dbReference type="GO" id="GO:0005524">
    <property type="term" value="F:ATP binding"/>
    <property type="evidence" value="ECO:0007669"/>
    <property type="project" value="InterPro"/>
</dbReference>
<dbReference type="FunFam" id="1.10.510.10:FF:000258">
    <property type="entry name" value="Probable serine/threonine-protein kinase PBL8"/>
    <property type="match status" value="1"/>
</dbReference>
<feature type="region of interest" description="Disordered" evidence="1">
    <location>
        <begin position="323"/>
        <end position="379"/>
    </location>
</feature>
<reference evidence="3 4" key="2">
    <citation type="submission" date="2019-11" db="EMBL/GenBank/DDBJ databases">
        <title>A de novo genome assembly of a pear dwarfing rootstock.</title>
        <authorList>
            <person name="Wang F."/>
            <person name="Wang J."/>
            <person name="Li S."/>
            <person name="Zhang Y."/>
            <person name="Fang M."/>
            <person name="Ma L."/>
            <person name="Zhao Y."/>
            <person name="Jiang S."/>
        </authorList>
    </citation>
    <scope>NUCLEOTIDE SEQUENCE [LARGE SCALE GENOMIC DNA]</scope>
    <source>
        <strain evidence="3">S2</strain>
        <tissue evidence="3">Leaf</tissue>
    </source>
</reference>
<dbReference type="Gene3D" id="3.30.200.20">
    <property type="entry name" value="Phosphorylase Kinase, domain 1"/>
    <property type="match status" value="2"/>
</dbReference>
<organism evidence="3 4">
    <name type="scientific">Pyrus ussuriensis x Pyrus communis</name>
    <dbReference type="NCBI Taxonomy" id="2448454"/>
    <lineage>
        <taxon>Eukaryota</taxon>
        <taxon>Viridiplantae</taxon>
        <taxon>Streptophyta</taxon>
        <taxon>Embryophyta</taxon>
        <taxon>Tracheophyta</taxon>
        <taxon>Spermatophyta</taxon>
        <taxon>Magnoliopsida</taxon>
        <taxon>eudicotyledons</taxon>
        <taxon>Gunneridae</taxon>
        <taxon>Pentapetalae</taxon>
        <taxon>rosids</taxon>
        <taxon>fabids</taxon>
        <taxon>Rosales</taxon>
        <taxon>Rosaceae</taxon>
        <taxon>Amygdaloideae</taxon>
        <taxon>Maleae</taxon>
        <taxon>Pyrus</taxon>
    </lineage>
</organism>
<protein>
    <submittedName>
        <fullName evidence="3">Protein kinase APK1A</fullName>
    </submittedName>
</protein>
<dbReference type="Proteomes" id="UP000327157">
    <property type="component" value="Unassembled WGS sequence"/>
</dbReference>
<dbReference type="AlphaFoldDB" id="A0A5N5HYA6"/>
<keyword evidence="3" id="KW-0418">Kinase</keyword>
<dbReference type="PROSITE" id="PS50011">
    <property type="entry name" value="PROTEIN_KINASE_DOM"/>
    <property type="match status" value="1"/>
</dbReference>
<evidence type="ECO:0000256" key="1">
    <source>
        <dbReference type="SAM" id="MobiDB-lite"/>
    </source>
</evidence>
<gene>
    <name evidence="3" type="ORF">D8674_040241</name>
</gene>
<dbReference type="SUPFAM" id="SSF56112">
    <property type="entry name" value="Protein kinase-like (PK-like)"/>
    <property type="match status" value="1"/>
</dbReference>
<dbReference type="InterPro" id="IPR000719">
    <property type="entry name" value="Prot_kinase_dom"/>
</dbReference>
<dbReference type="InterPro" id="IPR050823">
    <property type="entry name" value="Plant_Ser_Thr_Prot_Kinase"/>
</dbReference>
<dbReference type="PANTHER" id="PTHR45621">
    <property type="entry name" value="OS01G0588500 PROTEIN-RELATED"/>
    <property type="match status" value="1"/>
</dbReference>
<feature type="compositionally biased region" description="Basic residues" evidence="1">
    <location>
        <begin position="342"/>
        <end position="357"/>
    </location>
</feature>
<dbReference type="InterPro" id="IPR008271">
    <property type="entry name" value="Ser/Thr_kinase_AS"/>
</dbReference>
<dbReference type="CDD" id="cd14066">
    <property type="entry name" value="STKc_IRAK"/>
    <property type="match status" value="1"/>
</dbReference>
<feature type="region of interest" description="Disordered" evidence="1">
    <location>
        <begin position="1"/>
        <end position="31"/>
    </location>
</feature>
<accession>A0A5N5HYA6</accession>
<dbReference type="Gene3D" id="1.10.510.10">
    <property type="entry name" value="Transferase(Phosphotransferase) domain 1"/>
    <property type="match status" value="1"/>
</dbReference>
<evidence type="ECO:0000313" key="3">
    <source>
        <dbReference type="EMBL" id="KAB2631837.1"/>
    </source>
</evidence>